<dbReference type="EMBL" id="JAERRF010000002">
    <property type="protein sequence ID" value="MBL1095763.1"/>
    <property type="molecule type" value="Genomic_DNA"/>
</dbReference>
<evidence type="ECO:0000256" key="1">
    <source>
        <dbReference type="ARBA" id="ARBA00004141"/>
    </source>
</evidence>
<organism evidence="6 7">
    <name type="scientific">Streptomyces coffeae</name>
    <dbReference type="NCBI Taxonomy" id="621382"/>
    <lineage>
        <taxon>Bacteria</taxon>
        <taxon>Bacillati</taxon>
        <taxon>Actinomycetota</taxon>
        <taxon>Actinomycetes</taxon>
        <taxon>Kitasatosporales</taxon>
        <taxon>Streptomycetaceae</taxon>
        <taxon>Streptomyces</taxon>
    </lineage>
</organism>
<evidence type="ECO:0000313" key="7">
    <source>
        <dbReference type="Proteomes" id="UP000634229"/>
    </source>
</evidence>
<dbReference type="Pfam" id="PF20401">
    <property type="entry name" value="Rhomboid_2"/>
    <property type="match status" value="1"/>
</dbReference>
<evidence type="ECO:0000256" key="2">
    <source>
        <dbReference type="ARBA" id="ARBA00022692"/>
    </source>
</evidence>
<accession>A0ABS1N6T1</accession>
<feature type="transmembrane region" description="Helical" evidence="5">
    <location>
        <begin position="58"/>
        <end position="84"/>
    </location>
</feature>
<name>A0ABS1N6T1_9ACTN</name>
<feature type="transmembrane region" description="Helical" evidence="5">
    <location>
        <begin position="12"/>
        <end position="30"/>
    </location>
</feature>
<feature type="transmembrane region" description="Helical" evidence="5">
    <location>
        <begin position="179"/>
        <end position="195"/>
    </location>
</feature>
<dbReference type="InterPro" id="IPR046862">
    <property type="entry name" value="Rhomboid_2"/>
</dbReference>
<protein>
    <recommendedName>
        <fullName evidence="8">DUF4386 family protein</fullName>
    </recommendedName>
</protein>
<feature type="transmembrane region" description="Helical" evidence="5">
    <location>
        <begin position="155"/>
        <end position="173"/>
    </location>
</feature>
<reference evidence="6 7" key="1">
    <citation type="submission" date="2021-01" db="EMBL/GenBank/DDBJ databases">
        <title>WGS of actinomycetes isolated from Thailand.</title>
        <authorList>
            <person name="Thawai C."/>
        </authorList>
    </citation>
    <scope>NUCLEOTIDE SEQUENCE [LARGE SCALE GENOMIC DNA]</scope>
    <source>
        <strain evidence="6 7">CA1R205</strain>
    </source>
</reference>
<keyword evidence="7" id="KW-1185">Reference proteome</keyword>
<evidence type="ECO:0000256" key="4">
    <source>
        <dbReference type="ARBA" id="ARBA00023136"/>
    </source>
</evidence>
<keyword evidence="3 5" id="KW-1133">Transmembrane helix</keyword>
<evidence type="ECO:0000256" key="3">
    <source>
        <dbReference type="ARBA" id="ARBA00022989"/>
    </source>
</evidence>
<dbReference type="Gene3D" id="1.20.1540.10">
    <property type="entry name" value="Rhomboid-like"/>
    <property type="match status" value="1"/>
</dbReference>
<feature type="transmembrane region" description="Helical" evidence="5">
    <location>
        <begin position="131"/>
        <end position="148"/>
    </location>
</feature>
<evidence type="ECO:0000313" key="6">
    <source>
        <dbReference type="EMBL" id="MBL1095763.1"/>
    </source>
</evidence>
<evidence type="ECO:0000256" key="5">
    <source>
        <dbReference type="SAM" id="Phobius"/>
    </source>
</evidence>
<comment type="subcellular location">
    <subcellularLocation>
        <location evidence="1">Membrane</location>
        <topology evidence="1">Multi-pass membrane protein</topology>
    </subcellularLocation>
</comment>
<keyword evidence="4 5" id="KW-0472">Membrane</keyword>
<sequence>MVRSAPTPASAPFTLAYALVLLGTGLFVHLGDPRTVHDLLAASSTDVSHLFQRPLLTLLASAVWVVGGFVSLYLPALLLVLTPLERRIGGLRTAGVFLLGHVLATLLTELPVAASVALGHLPHSSLRRLDYGVSYGLIACAGALAVLLRPRARWALVGGTAVLLTVSSLTGVVDPLTGWGHVLALLTGLGCWPYVRRGARRRATAAPADAAADRANG</sequence>
<dbReference type="Proteomes" id="UP000634229">
    <property type="component" value="Unassembled WGS sequence"/>
</dbReference>
<dbReference type="InterPro" id="IPR035952">
    <property type="entry name" value="Rhomboid-like_sf"/>
</dbReference>
<evidence type="ECO:0008006" key="8">
    <source>
        <dbReference type="Google" id="ProtNLM"/>
    </source>
</evidence>
<keyword evidence="2 5" id="KW-0812">Transmembrane</keyword>
<feature type="transmembrane region" description="Helical" evidence="5">
    <location>
        <begin position="96"/>
        <end position="119"/>
    </location>
</feature>
<comment type="caution">
    <text evidence="6">The sequence shown here is derived from an EMBL/GenBank/DDBJ whole genome shotgun (WGS) entry which is preliminary data.</text>
</comment>
<gene>
    <name evidence="6" type="ORF">JK363_03515</name>
</gene>
<proteinExistence type="predicted"/>